<keyword evidence="7" id="KW-1185">Reference proteome</keyword>
<evidence type="ECO:0000256" key="1">
    <source>
        <dbReference type="ARBA" id="ARBA00022679"/>
    </source>
</evidence>
<name>A0AAN7Z7U4_9PEZI</name>
<evidence type="ECO:0000256" key="2">
    <source>
        <dbReference type="ARBA" id="ARBA00022741"/>
    </source>
</evidence>
<dbReference type="InterPro" id="IPR006282">
    <property type="entry name" value="Thi_PPkinase"/>
</dbReference>
<dbReference type="EMBL" id="JAWHQM010000035">
    <property type="protein sequence ID" value="KAK5633707.1"/>
    <property type="molecule type" value="Genomic_DNA"/>
</dbReference>
<gene>
    <name evidence="6" type="ORF">RRF57_009421</name>
</gene>
<comment type="caution">
    <text evidence="6">The sequence shown here is derived from an EMBL/GenBank/DDBJ whole genome shotgun (WGS) entry which is preliminary data.</text>
</comment>
<dbReference type="AlphaFoldDB" id="A0AAN7Z7U4"/>
<evidence type="ECO:0000259" key="5">
    <source>
        <dbReference type="SMART" id="SM00983"/>
    </source>
</evidence>
<dbReference type="PANTHER" id="PTHR13622">
    <property type="entry name" value="THIAMIN PYROPHOSPHOKINASE"/>
    <property type="match status" value="1"/>
</dbReference>
<accession>A0AAN7Z7U4</accession>
<dbReference type="SUPFAM" id="SSF63862">
    <property type="entry name" value="Thiamin pyrophosphokinase, substrate-binding domain"/>
    <property type="match status" value="1"/>
</dbReference>
<dbReference type="InterPro" id="IPR036371">
    <property type="entry name" value="TPK_B1-bd_sf"/>
</dbReference>
<dbReference type="GO" id="GO:0006772">
    <property type="term" value="P:thiamine metabolic process"/>
    <property type="evidence" value="ECO:0007669"/>
    <property type="project" value="InterPro"/>
</dbReference>
<dbReference type="SMART" id="SM00983">
    <property type="entry name" value="TPK_B1_binding"/>
    <property type="match status" value="1"/>
</dbReference>
<dbReference type="GO" id="GO:0005524">
    <property type="term" value="F:ATP binding"/>
    <property type="evidence" value="ECO:0007669"/>
    <property type="project" value="UniProtKB-KW"/>
</dbReference>
<feature type="domain" description="Thiamin pyrophosphokinase thiamin-binding" evidence="5">
    <location>
        <begin position="225"/>
        <end position="304"/>
    </location>
</feature>
<dbReference type="GO" id="GO:0016301">
    <property type="term" value="F:kinase activity"/>
    <property type="evidence" value="ECO:0007669"/>
    <property type="project" value="UniProtKB-KW"/>
</dbReference>
<dbReference type="InterPro" id="IPR036759">
    <property type="entry name" value="TPK_catalytic_sf"/>
</dbReference>
<evidence type="ECO:0000256" key="4">
    <source>
        <dbReference type="ARBA" id="ARBA00022840"/>
    </source>
</evidence>
<dbReference type="InterPro" id="IPR007373">
    <property type="entry name" value="Thiamin_PyroPKinase_B1-bd"/>
</dbReference>
<dbReference type="Pfam" id="PF04263">
    <property type="entry name" value="TPK_catalytic"/>
    <property type="match status" value="1"/>
</dbReference>
<dbReference type="Gene3D" id="3.40.50.10240">
    <property type="entry name" value="Thiamin pyrophosphokinase, catalytic domain"/>
    <property type="match status" value="1"/>
</dbReference>
<proteinExistence type="predicted"/>
<dbReference type="Pfam" id="PF04265">
    <property type="entry name" value="TPK_B1_binding"/>
    <property type="match status" value="1"/>
</dbReference>
<dbReference type="Proteomes" id="UP001305414">
    <property type="component" value="Unassembled WGS sequence"/>
</dbReference>
<evidence type="ECO:0000313" key="7">
    <source>
        <dbReference type="Proteomes" id="UP001305414"/>
    </source>
</evidence>
<reference evidence="6 7" key="1">
    <citation type="submission" date="2023-10" db="EMBL/GenBank/DDBJ databases">
        <title>Draft genome sequence of Xylaria bambusicola isolate GMP-LS, the root and basal stem rot pathogen of sugarcane in Indonesia.</title>
        <authorList>
            <person name="Selvaraj P."/>
            <person name="Muralishankar V."/>
            <person name="Muruganantham S."/>
            <person name="Sp S."/>
            <person name="Haryani S."/>
            <person name="Lau K.J.X."/>
            <person name="Naqvi N.I."/>
        </authorList>
    </citation>
    <scope>NUCLEOTIDE SEQUENCE [LARGE SCALE GENOMIC DNA]</scope>
    <source>
        <strain evidence="6">GMP-LS</strain>
    </source>
</reference>
<dbReference type="GO" id="GO:0009229">
    <property type="term" value="P:thiamine diphosphate biosynthetic process"/>
    <property type="evidence" value="ECO:0007669"/>
    <property type="project" value="InterPro"/>
</dbReference>
<dbReference type="NCBIfam" id="TIGR01378">
    <property type="entry name" value="thi_PPkinase"/>
    <property type="match status" value="1"/>
</dbReference>
<evidence type="ECO:0000313" key="6">
    <source>
        <dbReference type="EMBL" id="KAK5633707.1"/>
    </source>
</evidence>
<dbReference type="GO" id="GO:0004788">
    <property type="term" value="F:thiamine diphosphokinase activity"/>
    <property type="evidence" value="ECO:0007669"/>
    <property type="project" value="InterPro"/>
</dbReference>
<keyword evidence="2" id="KW-0547">Nucleotide-binding</keyword>
<organism evidence="6 7">
    <name type="scientific">Xylaria bambusicola</name>
    <dbReference type="NCBI Taxonomy" id="326684"/>
    <lineage>
        <taxon>Eukaryota</taxon>
        <taxon>Fungi</taxon>
        <taxon>Dikarya</taxon>
        <taxon>Ascomycota</taxon>
        <taxon>Pezizomycotina</taxon>
        <taxon>Sordariomycetes</taxon>
        <taxon>Xylariomycetidae</taxon>
        <taxon>Xylariales</taxon>
        <taxon>Xylariaceae</taxon>
        <taxon>Xylaria</taxon>
    </lineage>
</organism>
<dbReference type="CDD" id="cd07995">
    <property type="entry name" value="TPK"/>
    <property type="match status" value="1"/>
</dbReference>
<keyword evidence="4" id="KW-0067">ATP-binding</keyword>
<keyword evidence="3" id="KW-0418">Kinase</keyword>
<dbReference type="GO" id="GO:0030975">
    <property type="term" value="F:thiamine binding"/>
    <property type="evidence" value="ECO:0007669"/>
    <property type="project" value="InterPro"/>
</dbReference>
<sequence>MPHPAPFLATFRSVLSYHLYRRGGDQSLRSFTCSSFEMGSNSPPGPGCREWYPVRQLLGYPGHEFILIILHQPIRDPCLFGDLWSKAETKIAADGGANRIYDLSQRVAREKGTAGTPEPFTDLDTIIGDLDSLTDQTRQYFSHSRIIREREQESTDFAKAVNLARKESPGRDIICMGGLGGRVDQGLSQLHHLYLFQKSPTYADGRMYLVSGDSLSFILKGGVRHRIRVREPALDVADTFRRVSRDPFAKHVGIIPVGEPAVISTKGFEWDVRDWDTAFGYRMSTSNHVLPDSEVVEVQADKDVLFTIALKQVSND</sequence>
<protein>
    <recommendedName>
        <fullName evidence="5">Thiamin pyrophosphokinase thiamin-binding domain-containing protein</fullName>
    </recommendedName>
</protein>
<evidence type="ECO:0000256" key="3">
    <source>
        <dbReference type="ARBA" id="ARBA00022777"/>
    </source>
</evidence>
<dbReference type="InterPro" id="IPR007371">
    <property type="entry name" value="TPK_catalytic"/>
</dbReference>
<dbReference type="SUPFAM" id="SSF63999">
    <property type="entry name" value="Thiamin pyrophosphokinase, catalytic domain"/>
    <property type="match status" value="1"/>
</dbReference>
<keyword evidence="1" id="KW-0808">Transferase</keyword>
<dbReference type="PANTHER" id="PTHR13622:SF8">
    <property type="entry name" value="THIAMIN PYROPHOSPHOKINASE 1"/>
    <property type="match status" value="1"/>
</dbReference>